<evidence type="ECO:0000256" key="12">
    <source>
        <dbReference type="ARBA" id="ARBA00023122"/>
    </source>
</evidence>
<dbReference type="GO" id="GO:0046872">
    <property type="term" value="F:metal ion binding"/>
    <property type="evidence" value="ECO:0007669"/>
    <property type="project" value="UniProtKB-UniRule"/>
</dbReference>
<dbReference type="Gene3D" id="3.10.580.10">
    <property type="entry name" value="CBS-domain"/>
    <property type="match status" value="2"/>
</dbReference>
<evidence type="ECO:0000256" key="4">
    <source>
        <dbReference type="ARBA" id="ARBA00022670"/>
    </source>
</evidence>
<feature type="binding site" evidence="16">
    <location>
        <position position="185"/>
    </location>
    <ligand>
        <name>Zn(2+)</name>
        <dbReference type="ChEBI" id="CHEBI:29105"/>
        <note>catalytic</note>
    </ligand>
</feature>
<evidence type="ECO:0000313" key="19">
    <source>
        <dbReference type="EMBL" id="RUR73239.1"/>
    </source>
</evidence>
<protein>
    <recommendedName>
        <fullName evidence="14">Zinc metalloprotease</fullName>
    </recommendedName>
</protein>
<feature type="binding site" evidence="16">
    <location>
        <position position="86"/>
    </location>
    <ligand>
        <name>Zn(2+)</name>
        <dbReference type="ChEBI" id="CHEBI:29105"/>
        <note>catalytic</note>
    </ligand>
</feature>
<comment type="cofactor">
    <cofactor evidence="14 16">
        <name>Zn(2+)</name>
        <dbReference type="ChEBI" id="CHEBI:29105"/>
    </cofactor>
    <text evidence="14 16">Binds 1 zinc ion per subunit.</text>
</comment>
<evidence type="ECO:0000256" key="2">
    <source>
        <dbReference type="ARBA" id="ARBA00007931"/>
    </source>
</evidence>
<evidence type="ECO:0000256" key="9">
    <source>
        <dbReference type="ARBA" id="ARBA00022833"/>
    </source>
</evidence>
<dbReference type="STRING" id="211165.GCA_000317285_02934"/>
<dbReference type="Proteomes" id="UP000268857">
    <property type="component" value="Unassembled WGS sequence"/>
</dbReference>
<keyword evidence="13 14" id="KW-0472">Membrane</keyword>
<keyword evidence="10 14" id="KW-1133">Transmembrane helix</keyword>
<feature type="active site" evidence="15">
    <location>
        <position position="87"/>
    </location>
</feature>
<dbReference type="InterPro" id="IPR008915">
    <property type="entry name" value="Peptidase_M50"/>
</dbReference>
<dbReference type="CDD" id="cd06164">
    <property type="entry name" value="S2P-M50_SpoIVFB_CBS"/>
    <property type="match status" value="1"/>
</dbReference>
<comment type="caution">
    <text evidence="19">The sequence shown here is derived from an EMBL/GenBank/DDBJ whole genome shotgun (WGS) entry which is preliminary data.</text>
</comment>
<evidence type="ECO:0000259" key="18">
    <source>
        <dbReference type="PROSITE" id="PS51371"/>
    </source>
</evidence>
<keyword evidence="20" id="KW-1185">Reference proteome</keyword>
<dbReference type="GO" id="GO:0006508">
    <property type="term" value="P:proteolysis"/>
    <property type="evidence" value="ECO:0007669"/>
    <property type="project" value="UniProtKB-KW"/>
</dbReference>
<evidence type="ECO:0000256" key="6">
    <source>
        <dbReference type="ARBA" id="ARBA00022723"/>
    </source>
</evidence>
<evidence type="ECO:0000256" key="7">
    <source>
        <dbReference type="ARBA" id="ARBA00022737"/>
    </source>
</evidence>
<reference evidence="19 20" key="1">
    <citation type="journal article" date="2019" name="Genome Biol. Evol.">
        <title>Day and night: Metabolic profiles and evolutionary relationships of six axenic non-marine cyanobacteria.</title>
        <authorList>
            <person name="Will S.E."/>
            <person name="Henke P."/>
            <person name="Boedeker C."/>
            <person name="Huang S."/>
            <person name="Brinkmann H."/>
            <person name="Rohde M."/>
            <person name="Jarek M."/>
            <person name="Friedl T."/>
            <person name="Seufert S."/>
            <person name="Schumacher M."/>
            <person name="Overmann J."/>
            <person name="Neumann-Schaal M."/>
            <person name="Petersen J."/>
        </authorList>
    </citation>
    <scope>NUCLEOTIDE SEQUENCE [LARGE SCALE GENOMIC DNA]</scope>
    <source>
        <strain evidence="19 20">PCC 6912</strain>
    </source>
</reference>
<dbReference type="GO" id="GO:0008237">
    <property type="term" value="F:metallopeptidase activity"/>
    <property type="evidence" value="ECO:0007669"/>
    <property type="project" value="UniProtKB-UniRule"/>
</dbReference>
<feature type="transmembrane region" description="Helical" evidence="14">
    <location>
        <begin position="126"/>
        <end position="149"/>
    </location>
</feature>
<feature type="domain" description="CBS" evidence="18">
    <location>
        <begin position="334"/>
        <end position="391"/>
    </location>
</feature>
<keyword evidence="9 14" id="KW-0862">Zinc</keyword>
<keyword evidence="11 14" id="KW-0482">Metalloprotease</keyword>
<feature type="domain" description="CBS" evidence="18">
    <location>
        <begin position="271"/>
        <end position="327"/>
    </location>
</feature>
<feature type="transmembrane region" description="Helical" evidence="14">
    <location>
        <begin position="155"/>
        <end position="179"/>
    </location>
</feature>
<evidence type="ECO:0000256" key="14">
    <source>
        <dbReference type="PIRNR" id="PIRNR006404"/>
    </source>
</evidence>
<feature type="transmembrane region" description="Helical" evidence="14">
    <location>
        <begin position="66"/>
        <end position="85"/>
    </location>
</feature>
<comment type="similarity">
    <text evidence="2 14">Belongs to the peptidase M50B family.</text>
</comment>
<dbReference type="PROSITE" id="PS51371">
    <property type="entry name" value="CBS"/>
    <property type="match status" value="2"/>
</dbReference>
<keyword evidence="6 14" id="KW-0479">Metal-binding</keyword>
<dbReference type="EMBL" id="RSCJ01000037">
    <property type="protein sequence ID" value="RUR73239.1"/>
    <property type="molecule type" value="Genomic_DNA"/>
</dbReference>
<comment type="subcellular location">
    <subcellularLocation>
        <location evidence="1 14">Cell membrane</location>
        <topology evidence="1 14">Multi-pass membrane protein</topology>
    </subcellularLocation>
</comment>
<evidence type="ECO:0000256" key="5">
    <source>
        <dbReference type="ARBA" id="ARBA00022692"/>
    </source>
</evidence>
<evidence type="ECO:0000256" key="15">
    <source>
        <dbReference type="PIRSR" id="PIRSR006404-1"/>
    </source>
</evidence>
<dbReference type="Pfam" id="PF00571">
    <property type="entry name" value="CBS"/>
    <property type="match status" value="2"/>
</dbReference>
<dbReference type="SMART" id="SM00116">
    <property type="entry name" value="CBS"/>
    <property type="match status" value="2"/>
</dbReference>
<feature type="transmembrane region" description="Helical" evidence="14">
    <location>
        <begin position="38"/>
        <end position="60"/>
    </location>
</feature>
<organism evidence="19 20">
    <name type="scientific">Chlorogloeopsis fritschii PCC 6912</name>
    <dbReference type="NCBI Taxonomy" id="211165"/>
    <lineage>
        <taxon>Bacteria</taxon>
        <taxon>Bacillati</taxon>
        <taxon>Cyanobacteriota</taxon>
        <taxon>Cyanophyceae</taxon>
        <taxon>Nostocales</taxon>
        <taxon>Chlorogloeopsidaceae</taxon>
        <taxon>Chlorogloeopsis</taxon>
    </lineage>
</organism>
<keyword evidence="12 17" id="KW-0129">CBS domain</keyword>
<evidence type="ECO:0000313" key="20">
    <source>
        <dbReference type="Proteomes" id="UP000268857"/>
    </source>
</evidence>
<evidence type="ECO:0000256" key="11">
    <source>
        <dbReference type="ARBA" id="ARBA00023049"/>
    </source>
</evidence>
<dbReference type="PANTHER" id="PTHR39188:SF3">
    <property type="entry name" value="STAGE IV SPORULATION PROTEIN FB"/>
    <property type="match status" value="1"/>
</dbReference>
<feature type="binding site" evidence="16">
    <location>
        <position position="90"/>
    </location>
    <ligand>
        <name>Zn(2+)</name>
        <dbReference type="ChEBI" id="CHEBI:29105"/>
        <note>catalytic</note>
    </ligand>
</feature>
<name>A0A3S0ZVF7_CHLFR</name>
<dbReference type="SUPFAM" id="SSF54631">
    <property type="entry name" value="CBS-domain pair"/>
    <property type="match status" value="1"/>
</dbReference>
<proteinExistence type="inferred from homology"/>
<feature type="transmembrane region" description="Helical" evidence="14">
    <location>
        <begin position="214"/>
        <end position="245"/>
    </location>
</feature>
<dbReference type="Pfam" id="PF02163">
    <property type="entry name" value="Peptidase_M50"/>
    <property type="match status" value="2"/>
</dbReference>
<dbReference type="InterPro" id="IPR000644">
    <property type="entry name" value="CBS_dom"/>
</dbReference>
<dbReference type="OrthoDB" id="166377at2"/>
<keyword evidence="8 14" id="KW-0378">Hydrolase</keyword>
<evidence type="ECO:0000256" key="8">
    <source>
        <dbReference type="ARBA" id="ARBA00022801"/>
    </source>
</evidence>
<dbReference type="InterPro" id="IPR016483">
    <property type="entry name" value="UCP006404_Pept_M50_CBS"/>
</dbReference>
<dbReference type="InterPro" id="IPR046342">
    <property type="entry name" value="CBS_dom_sf"/>
</dbReference>
<evidence type="ECO:0000256" key="3">
    <source>
        <dbReference type="ARBA" id="ARBA00022475"/>
    </source>
</evidence>
<dbReference type="GO" id="GO:0005886">
    <property type="term" value="C:plasma membrane"/>
    <property type="evidence" value="ECO:0007669"/>
    <property type="project" value="UniProtKB-SubCell"/>
</dbReference>
<evidence type="ECO:0000256" key="16">
    <source>
        <dbReference type="PIRSR" id="PIRSR006404-2"/>
    </source>
</evidence>
<gene>
    <name evidence="19" type="ORF">PCC6912_57640</name>
</gene>
<keyword evidence="5 14" id="KW-0812">Transmembrane</keyword>
<keyword evidence="3 14" id="KW-1003">Cell membrane</keyword>
<keyword evidence="4 14" id="KW-0645">Protease</keyword>
<sequence length="396" mass="44114">MCIFSQNLHVEVTNFQTEVTMQSFRLGSIFGFEIRVDLSWFLIFFLILWTLTTGVFPGNYPGLTNATYIAMGVVGTLLFFVSLLAHELSHSLLARAKGIPVEGITLFIFGGVSRTRMEAETPGDEFQIAGIGPLTSLAIALLCGFLWWVGRNVGWAVAVNGVTAYLATINLMLAIFNILPGFPLDGGRVFRAIAWKITGNYKKATRIATIGGKLLGYAIIALGLLQLFGGFVINGLWLIFIGWFLASAAEASYQDLLIRSTLEGVPARELMTPYPETVTPNLSLQQLVDEYFMHRRYHGFPVAEGDRVVGIITLNRVKDIPREQWAYQTVRETMRPIEDGVSVRPEEKMSNVLQKMEESQLRRVLVTKNGSLQGIITAGDIARWLQRRRDIGEEMA</sequence>
<dbReference type="AlphaFoldDB" id="A0A3S0ZVF7"/>
<evidence type="ECO:0000256" key="17">
    <source>
        <dbReference type="PROSITE-ProRule" id="PRU00703"/>
    </source>
</evidence>
<evidence type="ECO:0000256" key="10">
    <source>
        <dbReference type="ARBA" id="ARBA00022989"/>
    </source>
</evidence>
<accession>A0A3S0ZVF7</accession>
<dbReference type="PIRSF" id="PIRSF006404">
    <property type="entry name" value="UCP006404_Pept_M50_CBS"/>
    <property type="match status" value="1"/>
</dbReference>
<evidence type="ECO:0000256" key="1">
    <source>
        <dbReference type="ARBA" id="ARBA00004651"/>
    </source>
</evidence>
<keyword evidence="7" id="KW-0677">Repeat</keyword>
<evidence type="ECO:0000256" key="13">
    <source>
        <dbReference type="ARBA" id="ARBA00023136"/>
    </source>
</evidence>
<dbReference type="PANTHER" id="PTHR39188">
    <property type="entry name" value="MEMBRANE-ASSOCIATED ZINC METALLOPROTEASE M50B"/>
    <property type="match status" value="1"/>
</dbReference>